<sequence>MTNTSQTIKKTVADLLKNASARNKDIISRRFGLKTGKRETLESIGASYNITRERVRQIEETTVNQLCQAVADNDEVNRYIALAKDILAENGGIIKEEDLFRSFSGQEGSTVINSSLVFLLSLSDELIRRQESDDFNSFWAVNKDALDSFKNTTAGLISVLKKSGRVITRDDFSYVARKTNVPGFSGNGKPLSDAEIELAMAVSKDIGTNIFNEVGLASWSEIKPKGVRDKAFLVLKKSGEPRHFSEIAKLINGAGFNNRKANIQTVHNELIKDERFILVGRGMYALSEWGYKAGTVKDVLVDILANHGKPIPKAALIAKVKDARMVKENTILLNLQDPKTFVKHEDGSYSLRG</sequence>
<dbReference type="InterPro" id="IPR050239">
    <property type="entry name" value="Sigma-70_RNA_pol_init_factors"/>
</dbReference>
<dbReference type="PRINTS" id="PR00046">
    <property type="entry name" value="SIGMA70FCT"/>
</dbReference>
<dbReference type="InterPro" id="IPR013324">
    <property type="entry name" value="RNA_pol_sigma_r3/r4-like"/>
</dbReference>
<gene>
    <name evidence="3" type="ORF">A3C88_02510</name>
</gene>
<dbReference type="InterPro" id="IPR038087">
    <property type="entry name" value="RNAP_delta_N_dom_sf"/>
</dbReference>
<protein>
    <recommendedName>
        <fullName evidence="2">HTH HARE-type domain-containing protein</fullName>
    </recommendedName>
</protein>
<evidence type="ECO:0000259" key="2">
    <source>
        <dbReference type="PROSITE" id="PS51913"/>
    </source>
</evidence>
<dbReference type="Gene3D" id="1.10.10.1250">
    <property type="entry name" value="RNA polymerase, subunit delta, N-terminal domain"/>
    <property type="match status" value="1"/>
</dbReference>
<dbReference type="PANTHER" id="PTHR30603">
    <property type="entry name" value="RNA POLYMERASE SIGMA FACTOR RPO"/>
    <property type="match status" value="1"/>
</dbReference>
<reference evidence="3 4" key="1">
    <citation type="journal article" date="2016" name="Nat. Commun.">
        <title>Thousands of microbial genomes shed light on interconnected biogeochemical processes in an aquifer system.</title>
        <authorList>
            <person name="Anantharaman K."/>
            <person name="Brown C.T."/>
            <person name="Hug L.A."/>
            <person name="Sharon I."/>
            <person name="Castelle C.J."/>
            <person name="Probst A.J."/>
            <person name="Thomas B.C."/>
            <person name="Singh A."/>
            <person name="Wilkins M.J."/>
            <person name="Karaoz U."/>
            <person name="Brodie E.L."/>
            <person name="Williams K.H."/>
            <person name="Hubbard S.S."/>
            <person name="Banfield J.F."/>
        </authorList>
    </citation>
    <scope>NUCLEOTIDE SEQUENCE [LARGE SCALE GENOMIC DNA]</scope>
</reference>
<name>A0A1F8FV56_9BACT</name>
<dbReference type="InterPro" id="IPR007759">
    <property type="entry name" value="Asxl_HARE-HTH"/>
</dbReference>
<evidence type="ECO:0000313" key="4">
    <source>
        <dbReference type="Proteomes" id="UP000178117"/>
    </source>
</evidence>
<evidence type="ECO:0000256" key="1">
    <source>
        <dbReference type="ARBA" id="ARBA00023163"/>
    </source>
</evidence>
<dbReference type="Gene3D" id="1.10.10.10">
    <property type="entry name" value="Winged helix-like DNA-binding domain superfamily/Winged helix DNA-binding domain"/>
    <property type="match status" value="1"/>
</dbReference>
<dbReference type="STRING" id="1802685.A3C88_02510"/>
<feature type="domain" description="HTH HARE-type" evidence="2">
    <location>
        <begin position="225"/>
        <end position="289"/>
    </location>
</feature>
<accession>A0A1F8FV56</accession>
<proteinExistence type="predicted"/>
<dbReference type="PANTHER" id="PTHR30603:SF47">
    <property type="entry name" value="RNA POLYMERASE SIGMA FACTOR SIGD, CHLOROPLASTIC"/>
    <property type="match status" value="1"/>
</dbReference>
<evidence type="ECO:0000313" key="3">
    <source>
        <dbReference type="EMBL" id="OGN17047.1"/>
    </source>
</evidence>
<dbReference type="AlphaFoldDB" id="A0A1F8FV56"/>
<dbReference type="InterPro" id="IPR007630">
    <property type="entry name" value="RNA_pol_sigma70_r4"/>
</dbReference>
<dbReference type="GO" id="GO:0003700">
    <property type="term" value="F:DNA-binding transcription factor activity"/>
    <property type="evidence" value="ECO:0007669"/>
    <property type="project" value="InterPro"/>
</dbReference>
<dbReference type="InterPro" id="IPR036388">
    <property type="entry name" value="WH-like_DNA-bd_sf"/>
</dbReference>
<comment type="caution">
    <text evidence="3">The sequence shown here is derived from an EMBL/GenBank/DDBJ whole genome shotgun (WGS) entry which is preliminary data.</text>
</comment>
<keyword evidence="1" id="KW-0804">Transcription</keyword>
<organism evidence="3 4">
    <name type="scientific">Candidatus Yanofskybacteria bacterium RIFCSPHIGHO2_02_FULL_50_12</name>
    <dbReference type="NCBI Taxonomy" id="1802685"/>
    <lineage>
        <taxon>Bacteria</taxon>
        <taxon>Candidatus Yanofskyibacteriota</taxon>
    </lineage>
</organism>
<dbReference type="SUPFAM" id="SSF88659">
    <property type="entry name" value="Sigma3 and sigma4 domains of RNA polymerase sigma factors"/>
    <property type="match status" value="1"/>
</dbReference>
<dbReference type="InterPro" id="IPR000943">
    <property type="entry name" value="RNA_pol_sigma70"/>
</dbReference>
<dbReference type="Pfam" id="PF04545">
    <property type="entry name" value="Sigma70_r4"/>
    <property type="match status" value="1"/>
</dbReference>
<dbReference type="PROSITE" id="PS51913">
    <property type="entry name" value="HTH_HARE"/>
    <property type="match status" value="1"/>
</dbReference>
<dbReference type="GO" id="GO:0006352">
    <property type="term" value="P:DNA-templated transcription initiation"/>
    <property type="evidence" value="ECO:0007669"/>
    <property type="project" value="InterPro"/>
</dbReference>
<dbReference type="Proteomes" id="UP000178117">
    <property type="component" value="Unassembled WGS sequence"/>
</dbReference>
<dbReference type="EMBL" id="MGJZ01000018">
    <property type="protein sequence ID" value="OGN17047.1"/>
    <property type="molecule type" value="Genomic_DNA"/>
</dbReference>